<organism evidence="2 3">
    <name type="scientific">Acinetobacter oleivorans (strain JCM 16667 / KCTC 23045 / DR1)</name>
    <dbReference type="NCBI Taxonomy" id="436717"/>
    <lineage>
        <taxon>Bacteria</taxon>
        <taxon>Pseudomonadati</taxon>
        <taxon>Pseudomonadota</taxon>
        <taxon>Gammaproteobacteria</taxon>
        <taxon>Moraxellales</taxon>
        <taxon>Moraxellaceae</taxon>
        <taxon>Acinetobacter</taxon>
    </lineage>
</organism>
<accession>A0AAN0P662</accession>
<reference evidence="2 3" key="1">
    <citation type="journal article" date="2010" name="J. Bacteriol.">
        <title>Complete genome sequence of the diesel-degrading Acinetobacter sp. strain DR1.</title>
        <authorList>
            <person name="Jung J."/>
            <person name="Baek J.H."/>
            <person name="Park W."/>
        </authorList>
    </citation>
    <scope>NUCLEOTIDE SEQUENCE [LARGE SCALE GENOMIC DNA]</scope>
    <source>
        <strain evidence="3">JCM 16667 / KCTC 23045 / DR1</strain>
    </source>
</reference>
<name>A0AAN0P662_ACISD</name>
<evidence type="ECO:0000256" key="1">
    <source>
        <dbReference type="SAM" id="SignalP"/>
    </source>
</evidence>
<dbReference type="EMBL" id="CP002080">
    <property type="protein sequence ID" value="ADI89554.1"/>
    <property type="molecule type" value="Genomic_DNA"/>
</dbReference>
<dbReference type="RefSeq" id="WP_013196928.1">
    <property type="nucleotide sequence ID" value="NC_014259.1"/>
</dbReference>
<dbReference type="GeneID" id="9381072"/>
<feature type="chain" id="PRO_5042885080" evidence="1">
    <location>
        <begin position="27"/>
        <end position="256"/>
    </location>
</feature>
<sequence length="256" mass="29100">MIKSKIEIAFLVIAGMFACFAKPAFAAPLSILEFKKTQLSQNEQAQLCIQVKKLCEHLDQWRVLKTADRQLWLLSGGDIIQFNDSAKGLKLSKQWHVNLSTQKEGTSDGQFIFPKLFPITQNRYAIAVIDSFSEMYSGGGANIERASFYELTESGNERSFIKNYPFSFNRMIRACFSEQDYESSQGNCHDEDSLSLDIRPVKPLMWQFRYRYNLSVSPASDSGEKSYQGSRNLNIDLNKAPEQPNIPEAWKYAGMG</sequence>
<evidence type="ECO:0000313" key="2">
    <source>
        <dbReference type="EMBL" id="ADI89554.1"/>
    </source>
</evidence>
<dbReference type="KEGG" id="acd:AOLE_03265"/>
<protein>
    <submittedName>
        <fullName evidence="2">Uncharacterized protein</fullName>
    </submittedName>
</protein>
<dbReference type="Proteomes" id="UP000000392">
    <property type="component" value="Chromosome"/>
</dbReference>
<evidence type="ECO:0000313" key="3">
    <source>
        <dbReference type="Proteomes" id="UP000000392"/>
    </source>
</evidence>
<proteinExistence type="predicted"/>
<gene>
    <name evidence="2" type="ordered locus">AOLE_03265</name>
</gene>
<feature type="signal peptide" evidence="1">
    <location>
        <begin position="1"/>
        <end position="26"/>
    </location>
</feature>
<keyword evidence="1" id="KW-0732">Signal</keyword>
<dbReference type="PROSITE" id="PS51257">
    <property type="entry name" value="PROKAR_LIPOPROTEIN"/>
    <property type="match status" value="1"/>
</dbReference>
<dbReference type="AlphaFoldDB" id="A0AAN0P662"/>